<protein>
    <submittedName>
        <fullName evidence="2">Uncharacterized protein</fullName>
    </submittedName>
</protein>
<keyword evidence="1" id="KW-0472">Membrane</keyword>
<dbReference type="InParanoid" id="A0A078B5W0"/>
<reference evidence="2 3" key="1">
    <citation type="submission" date="2014-06" db="EMBL/GenBank/DDBJ databases">
        <authorList>
            <person name="Swart Estienne"/>
        </authorList>
    </citation>
    <scope>NUCLEOTIDE SEQUENCE [LARGE SCALE GENOMIC DNA]</scope>
    <source>
        <strain evidence="2 3">130c</strain>
    </source>
</reference>
<feature type="transmembrane region" description="Helical" evidence="1">
    <location>
        <begin position="143"/>
        <end position="161"/>
    </location>
</feature>
<organism evidence="2 3">
    <name type="scientific">Stylonychia lemnae</name>
    <name type="common">Ciliate</name>
    <dbReference type="NCBI Taxonomy" id="5949"/>
    <lineage>
        <taxon>Eukaryota</taxon>
        <taxon>Sar</taxon>
        <taxon>Alveolata</taxon>
        <taxon>Ciliophora</taxon>
        <taxon>Intramacronucleata</taxon>
        <taxon>Spirotrichea</taxon>
        <taxon>Stichotrichia</taxon>
        <taxon>Sporadotrichida</taxon>
        <taxon>Oxytrichidae</taxon>
        <taxon>Stylonychinae</taxon>
        <taxon>Stylonychia</taxon>
    </lineage>
</organism>
<evidence type="ECO:0000313" key="3">
    <source>
        <dbReference type="Proteomes" id="UP000039865"/>
    </source>
</evidence>
<dbReference type="AlphaFoldDB" id="A0A078B5W0"/>
<dbReference type="Proteomes" id="UP000039865">
    <property type="component" value="Unassembled WGS sequence"/>
</dbReference>
<feature type="transmembrane region" description="Helical" evidence="1">
    <location>
        <begin position="62"/>
        <end position="88"/>
    </location>
</feature>
<accession>A0A078B5W0</accession>
<keyword evidence="3" id="KW-1185">Reference proteome</keyword>
<feature type="transmembrane region" description="Helical" evidence="1">
    <location>
        <begin position="108"/>
        <end position="131"/>
    </location>
</feature>
<sequence length="202" mass="23337">MKSQNFHQGVQNDLKDFILVLIPDTPKHDLTRKNIDQTSHILLQQQLEQINYVKRPRVQTNILCKVIFGIFNALFMVLHIFSTVMIYFRSTAAQEDNPLDDSAITGKMCVFLTAALMVYNIILLLFDYCLTTFAYKITIASKWLIQILVLANFGVSAYYIFQCYGQYTTAPTNKTNLFQMLFGGLYTLTTLTYTISFWCFLQ</sequence>
<evidence type="ECO:0000313" key="2">
    <source>
        <dbReference type="EMBL" id="CDW88707.1"/>
    </source>
</evidence>
<keyword evidence="1" id="KW-0812">Transmembrane</keyword>
<gene>
    <name evidence="2" type="primary">Contig2621.g2815</name>
    <name evidence="2" type="ORF">STYLEM_17831</name>
</gene>
<name>A0A078B5W0_STYLE</name>
<dbReference type="EMBL" id="CCKQ01016825">
    <property type="protein sequence ID" value="CDW88707.1"/>
    <property type="molecule type" value="Genomic_DNA"/>
</dbReference>
<proteinExistence type="predicted"/>
<feature type="transmembrane region" description="Helical" evidence="1">
    <location>
        <begin position="181"/>
        <end position="201"/>
    </location>
</feature>
<evidence type="ECO:0000256" key="1">
    <source>
        <dbReference type="SAM" id="Phobius"/>
    </source>
</evidence>
<keyword evidence="1" id="KW-1133">Transmembrane helix</keyword>